<dbReference type="RefSeq" id="WP_354461255.1">
    <property type="nucleotide sequence ID" value="NZ_JBEWSZ010000001.1"/>
</dbReference>
<organism evidence="2 3">
    <name type="scientific">Mesorhizobium shangrilense</name>
    <dbReference type="NCBI Taxonomy" id="460060"/>
    <lineage>
        <taxon>Bacteria</taxon>
        <taxon>Pseudomonadati</taxon>
        <taxon>Pseudomonadota</taxon>
        <taxon>Alphaproteobacteria</taxon>
        <taxon>Hyphomicrobiales</taxon>
        <taxon>Phyllobacteriaceae</taxon>
        <taxon>Mesorhizobium</taxon>
    </lineage>
</organism>
<dbReference type="PANTHER" id="PTHR46637:SF1">
    <property type="entry name" value="BLL5188 PROTEIN"/>
    <property type="match status" value="1"/>
</dbReference>
<protein>
    <submittedName>
        <fullName evidence="2">Transposase</fullName>
    </submittedName>
</protein>
<reference evidence="2 3" key="1">
    <citation type="submission" date="2024-06" db="EMBL/GenBank/DDBJ databases">
        <authorList>
            <person name="Kim D.-U."/>
        </authorList>
    </citation>
    <scope>NUCLEOTIDE SEQUENCE [LARGE SCALE GENOMIC DNA]</scope>
    <source>
        <strain evidence="2 3">KACC15460</strain>
    </source>
</reference>
<dbReference type="Pfam" id="PF13340">
    <property type="entry name" value="DUF4096"/>
    <property type="match status" value="1"/>
</dbReference>
<evidence type="ECO:0000313" key="2">
    <source>
        <dbReference type="EMBL" id="MET2829305.1"/>
    </source>
</evidence>
<name>A0ABV2DH03_9HYPH</name>
<sequence>MYFISNFIFETPRCVPNGPRGSLGRTRKIRTPGEYSCHKSGQLRTSTSMLMLTSGLDRVTAINDQQWTRIAPYLDGKSTDRGVTARDNRLFVEGVLWIVREGVSWRKLPEQYGNWNSAYRRFKRWSREGIWYLVFKRLESDPGFAFRIDNCAIVWNREPFPQYVHLKILPLRRTKGCRNKPFLYAQVLAPNGKMSELTRAFLSMPSNTDGLPNDHREAILVLTSSYGS</sequence>
<accession>A0ABV2DH03</accession>
<dbReference type="PANTHER" id="PTHR46637">
    <property type="entry name" value="TIS1421-TRANSPOSASE PROTEIN A"/>
    <property type="match status" value="1"/>
</dbReference>
<dbReference type="EMBL" id="JBEWSZ010000001">
    <property type="protein sequence ID" value="MET2829305.1"/>
    <property type="molecule type" value="Genomic_DNA"/>
</dbReference>
<evidence type="ECO:0000313" key="3">
    <source>
        <dbReference type="Proteomes" id="UP001548832"/>
    </source>
</evidence>
<keyword evidence="3" id="KW-1185">Reference proteome</keyword>
<comment type="caution">
    <text evidence="2">The sequence shown here is derived from an EMBL/GenBank/DDBJ whole genome shotgun (WGS) entry which is preliminary data.</text>
</comment>
<dbReference type="Proteomes" id="UP001548832">
    <property type="component" value="Unassembled WGS sequence"/>
</dbReference>
<proteinExistence type="predicted"/>
<evidence type="ECO:0000259" key="1">
    <source>
        <dbReference type="Pfam" id="PF13340"/>
    </source>
</evidence>
<dbReference type="InterPro" id="IPR052909">
    <property type="entry name" value="Transposase_6_like"/>
</dbReference>
<dbReference type="InterPro" id="IPR025161">
    <property type="entry name" value="IS402-like_dom"/>
</dbReference>
<feature type="domain" description="Insertion element IS402-like" evidence="1">
    <location>
        <begin position="63"/>
        <end position="132"/>
    </location>
</feature>
<gene>
    <name evidence="2" type="ORF">ABVQ20_20240</name>
</gene>